<feature type="transmembrane region" description="Helical" evidence="2">
    <location>
        <begin position="96"/>
        <end position="120"/>
    </location>
</feature>
<dbReference type="GO" id="GO:0010113">
    <property type="term" value="P:negative regulation of systemic acquired resistance"/>
    <property type="evidence" value="ECO:0007669"/>
    <property type="project" value="TreeGrafter"/>
</dbReference>
<dbReference type="GO" id="GO:0000976">
    <property type="term" value="F:transcription cis-regulatory region binding"/>
    <property type="evidence" value="ECO:0007669"/>
    <property type="project" value="TreeGrafter"/>
</dbReference>
<evidence type="ECO:0000313" key="4">
    <source>
        <dbReference type="Proteomes" id="UP000734854"/>
    </source>
</evidence>
<reference evidence="3 4" key="1">
    <citation type="submission" date="2020-08" db="EMBL/GenBank/DDBJ databases">
        <title>Plant Genome Project.</title>
        <authorList>
            <person name="Zhang R.-G."/>
        </authorList>
    </citation>
    <scope>NUCLEOTIDE SEQUENCE [LARGE SCALE GENOMIC DNA]</scope>
    <source>
        <tissue evidence="3">Rhizome</tissue>
    </source>
</reference>
<keyword evidence="4" id="KW-1185">Reference proteome</keyword>
<dbReference type="EMBL" id="JACMSC010000011">
    <property type="protein sequence ID" value="KAG6501188.1"/>
    <property type="molecule type" value="Genomic_DNA"/>
</dbReference>
<sequence>MKSPSSSSSSKRRPSSGHRNNNNNASIAVWEENTMAILDSSGIKDSRDVHDDRTFPHLPFPRFSIIPCVFLMLFFSYSCRALLLGSCSICVARVRVAFCSLLILTDCNSLELAMASYQLLIELDKVFFFFFFASVLHYPRVYLSKSDELESSSSDISKLVVVKEAWSPFNLASGSEEGAAKDSCYLFDPLGSRKLNFKSVVRDCMSILLRRCHHSISNNVQQLRNSENTCCSQSDENSKAAVAIAISQLEKETCVSIQKFVGLVIELDVVRKEADSLGQTSRVDGLRLPITEFIVEELTYNKDNFAPLLLVFSEPKWKLEIILLYFSKYLIKPSVRTRRSNDTPVDVTLESVLSNFSTTASTKNIVKKVSSDLASLLLAHAFQACLSLIRGPRQITNPTELIGANLLEICSKLISAIKIIRRVDGKLEITSFTKEALFTAAMILKTNA</sequence>
<dbReference type="GO" id="GO:0005634">
    <property type="term" value="C:nucleus"/>
    <property type="evidence" value="ECO:0007669"/>
    <property type="project" value="InterPro"/>
</dbReference>
<dbReference type="GO" id="GO:0045892">
    <property type="term" value="P:negative regulation of DNA-templated transcription"/>
    <property type="evidence" value="ECO:0007669"/>
    <property type="project" value="InterPro"/>
</dbReference>
<evidence type="ECO:0000256" key="1">
    <source>
        <dbReference type="SAM" id="MobiDB-lite"/>
    </source>
</evidence>
<accession>A0A8J5KVR1</accession>
<comment type="caution">
    <text evidence="3">The sequence shown here is derived from an EMBL/GenBank/DDBJ whole genome shotgun (WGS) entry which is preliminary data.</text>
</comment>
<protein>
    <submittedName>
        <fullName evidence="3">Uncharacterized protein</fullName>
    </submittedName>
</protein>
<dbReference type="AlphaFoldDB" id="A0A8J5KVR1"/>
<dbReference type="PANTHER" id="PTHR37243:SF2">
    <property type="entry name" value="NEGATIVE REGULATOR OF SYSTEMIC ACQUIRED RESISTANCE SNI1"/>
    <property type="match status" value="1"/>
</dbReference>
<feature type="transmembrane region" description="Helical" evidence="2">
    <location>
        <begin position="63"/>
        <end position="84"/>
    </location>
</feature>
<organism evidence="3 4">
    <name type="scientific">Zingiber officinale</name>
    <name type="common">Ginger</name>
    <name type="synonym">Amomum zingiber</name>
    <dbReference type="NCBI Taxonomy" id="94328"/>
    <lineage>
        <taxon>Eukaryota</taxon>
        <taxon>Viridiplantae</taxon>
        <taxon>Streptophyta</taxon>
        <taxon>Embryophyta</taxon>
        <taxon>Tracheophyta</taxon>
        <taxon>Spermatophyta</taxon>
        <taxon>Magnoliopsida</taxon>
        <taxon>Liliopsida</taxon>
        <taxon>Zingiberales</taxon>
        <taxon>Zingiberaceae</taxon>
        <taxon>Zingiber</taxon>
    </lineage>
</organism>
<dbReference type="Proteomes" id="UP000734854">
    <property type="component" value="Unassembled WGS sequence"/>
</dbReference>
<keyword evidence="2" id="KW-0812">Transmembrane</keyword>
<dbReference type="PANTHER" id="PTHR37243">
    <property type="entry name" value="NEGATIVE REGULATOR OF SYSTEMIC ACQUIRED RESISTANCE SNI1"/>
    <property type="match status" value="1"/>
</dbReference>
<dbReference type="InterPro" id="IPR034561">
    <property type="entry name" value="SNI1"/>
</dbReference>
<dbReference type="GO" id="GO:0030915">
    <property type="term" value="C:Smc5-Smc6 complex"/>
    <property type="evidence" value="ECO:0007669"/>
    <property type="project" value="InterPro"/>
</dbReference>
<evidence type="ECO:0000256" key="2">
    <source>
        <dbReference type="SAM" id="Phobius"/>
    </source>
</evidence>
<name>A0A8J5KVR1_ZINOF</name>
<dbReference type="GO" id="GO:0006974">
    <property type="term" value="P:DNA damage response"/>
    <property type="evidence" value="ECO:0007669"/>
    <property type="project" value="InterPro"/>
</dbReference>
<feature type="region of interest" description="Disordered" evidence="1">
    <location>
        <begin position="1"/>
        <end position="23"/>
    </location>
</feature>
<keyword evidence="2" id="KW-1133">Transmembrane helix</keyword>
<gene>
    <name evidence="3" type="ORF">ZIOFF_041060</name>
</gene>
<keyword evidence="2" id="KW-0472">Membrane</keyword>
<proteinExistence type="predicted"/>
<evidence type="ECO:0000313" key="3">
    <source>
        <dbReference type="EMBL" id="KAG6501188.1"/>
    </source>
</evidence>